<dbReference type="EMBL" id="BLMI01000168">
    <property type="protein sequence ID" value="GFI41242.1"/>
    <property type="molecule type" value="Genomic_DNA"/>
</dbReference>
<evidence type="ECO:0000256" key="12">
    <source>
        <dbReference type="HAMAP-Rule" id="MF_01014"/>
    </source>
</evidence>
<dbReference type="InterPro" id="IPR023016">
    <property type="entry name" value="HisA/PriA"/>
</dbReference>
<dbReference type="InterPro" id="IPR013785">
    <property type="entry name" value="Aldolase_TIM"/>
</dbReference>
<reference evidence="17" key="1">
    <citation type="submission" date="2016-10" db="EMBL/GenBank/DDBJ databases">
        <authorList>
            <person name="Varghese N."/>
            <person name="Submissions S."/>
        </authorList>
    </citation>
    <scope>NUCLEOTIDE SEQUENCE [LARGE SCALE GENOMIC DNA]</scope>
    <source>
        <strain evidence="17">DSM 1551</strain>
    </source>
</reference>
<dbReference type="GO" id="GO:0000105">
    <property type="term" value="P:L-histidine biosynthetic process"/>
    <property type="evidence" value="ECO:0007669"/>
    <property type="project" value="UniProtKB-UniRule"/>
</dbReference>
<evidence type="ECO:0000256" key="10">
    <source>
        <dbReference type="ARBA" id="ARBA00023235"/>
    </source>
</evidence>
<dbReference type="AlphaFoldDB" id="A0A1I0D4N0"/>
<comment type="similarity">
    <text evidence="4 12 13">Belongs to the HisA/HisF family.</text>
</comment>
<gene>
    <name evidence="12 15" type="primary">hisA</name>
    <name evidence="15" type="ORF">IMSAGC017_01285</name>
    <name evidence="16" type="ORF">SAMN04489758_1059</name>
</gene>
<evidence type="ECO:0000256" key="4">
    <source>
        <dbReference type="ARBA" id="ARBA00009667"/>
    </source>
</evidence>
<dbReference type="OrthoDB" id="9807749at2"/>
<dbReference type="InterPro" id="IPR006063">
    <property type="entry name" value="HisA_bact_arch"/>
</dbReference>
<dbReference type="GO" id="GO:0000162">
    <property type="term" value="P:L-tryptophan biosynthetic process"/>
    <property type="evidence" value="ECO:0007669"/>
    <property type="project" value="TreeGrafter"/>
</dbReference>
<feature type="active site" description="Proton donor" evidence="12">
    <location>
        <position position="131"/>
    </location>
</feature>
<comment type="pathway">
    <text evidence="3 12 14">Amino-acid biosynthesis; L-histidine biosynthesis; L-histidine from 5-phospho-alpha-D-ribose 1-diphosphate: step 4/9.</text>
</comment>
<organism evidence="16 17">
    <name type="scientific">Thomasclavelia cocleata</name>
    <dbReference type="NCBI Taxonomy" id="69824"/>
    <lineage>
        <taxon>Bacteria</taxon>
        <taxon>Bacillati</taxon>
        <taxon>Bacillota</taxon>
        <taxon>Erysipelotrichia</taxon>
        <taxon>Erysipelotrichales</taxon>
        <taxon>Coprobacillaceae</taxon>
        <taxon>Thomasclavelia</taxon>
    </lineage>
</organism>
<accession>A0A1I0D4N0</accession>
<dbReference type="FunFam" id="3.20.20.70:FF:000009">
    <property type="entry name" value="1-(5-phosphoribosyl)-5-[(5-phosphoribosylamino)methylideneamino] imidazole-4-carboxamide isomerase"/>
    <property type="match status" value="1"/>
</dbReference>
<name>A0A1I0D4N0_9FIRM</name>
<evidence type="ECO:0000256" key="6">
    <source>
        <dbReference type="ARBA" id="ARBA00018464"/>
    </source>
</evidence>
<dbReference type="GO" id="GO:0005737">
    <property type="term" value="C:cytoplasm"/>
    <property type="evidence" value="ECO:0007669"/>
    <property type="project" value="UniProtKB-SubCell"/>
</dbReference>
<keyword evidence="10 12" id="KW-0413">Isomerase</keyword>
<dbReference type="RefSeq" id="WP_092352552.1">
    <property type="nucleotide sequence ID" value="NZ_BLMI01000168.1"/>
</dbReference>
<evidence type="ECO:0000313" key="17">
    <source>
        <dbReference type="Proteomes" id="UP000198558"/>
    </source>
</evidence>
<evidence type="ECO:0000313" key="15">
    <source>
        <dbReference type="EMBL" id="GFI41242.1"/>
    </source>
</evidence>
<sequence>MLVIPAIDLKDGQAVRLFKGDYNQKTVYSDKPEKLAQDFETMGAKLLHVVDLDGAKDGKCINLETIKKIKQNTSMQIELGGGIRNLETVALYLDEVGIDRVILGTAAINDPEFLKNALCTYGAERIVVGVDVKDGYVSTSGWLETSAVPYLEFIKDLEKLGVKYIVATDISKDGTLQGPNFEMYEQITKTSKINFVVSGGIKDAQNIKDAANKDYYACIVGKAYYEGRVDLKEVIACLQNG</sequence>
<dbReference type="InterPro" id="IPR011060">
    <property type="entry name" value="RibuloseP-bd_barrel"/>
</dbReference>
<dbReference type="PANTHER" id="PTHR43090:SF2">
    <property type="entry name" value="1-(5-PHOSPHORIBOSYL)-5-[(5-PHOSPHORIBOSYLAMINO)METHYLIDENEAMINO] IMIDAZOLE-4-CARBOXAMIDE ISOMERASE"/>
    <property type="match status" value="1"/>
</dbReference>
<proteinExistence type="inferred from homology"/>
<evidence type="ECO:0000256" key="13">
    <source>
        <dbReference type="RuleBase" id="RU003657"/>
    </source>
</evidence>
<keyword evidence="17" id="KW-1185">Reference proteome</keyword>
<keyword evidence="7 12" id="KW-0963">Cytoplasm</keyword>
<dbReference type="InterPro" id="IPR044524">
    <property type="entry name" value="Isoase_HisA-like"/>
</dbReference>
<evidence type="ECO:0000256" key="2">
    <source>
        <dbReference type="ARBA" id="ARBA00004496"/>
    </source>
</evidence>
<dbReference type="CDD" id="cd04732">
    <property type="entry name" value="HisA"/>
    <property type="match status" value="1"/>
</dbReference>
<evidence type="ECO:0000313" key="18">
    <source>
        <dbReference type="Proteomes" id="UP000490821"/>
    </source>
</evidence>
<evidence type="ECO:0000256" key="3">
    <source>
        <dbReference type="ARBA" id="ARBA00005133"/>
    </source>
</evidence>
<comment type="subcellular location">
    <subcellularLocation>
        <location evidence="2 12 14">Cytoplasm</location>
    </subcellularLocation>
</comment>
<reference evidence="15 18" key="3">
    <citation type="journal article" date="2020" name="Microbiome">
        <title>Single-cell genomics of uncultured bacteria reveals dietary fiber responders in the mouse gut microbiota.</title>
        <authorList>
            <person name="Chijiiwa R."/>
            <person name="Hosokawa M."/>
            <person name="Kogawa M."/>
            <person name="Nishikawa Y."/>
            <person name="Ide K."/>
            <person name="Sakanashi C."/>
            <person name="Takahashi K."/>
            <person name="Takeyama H."/>
        </authorList>
    </citation>
    <scope>NUCLEOTIDE SEQUENCE [LARGE SCALE GENOMIC DNA]</scope>
    <source>
        <strain evidence="15">IMSAGC_017</strain>
    </source>
</reference>
<protein>
    <recommendedName>
        <fullName evidence="6 12">1-(5-phosphoribosyl)-5-[(5-phosphoribosylamino)methylideneamino] imidazole-4-carboxamide isomerase</fullName>
        <ecNumber evidence="5 12">5.3.1.16</ecNumber>
    </recommendedName>
    <alternativeName>
        <fullName evidence="11 12">Phosphoribosylformimino-5-aminoimidazole carboxamide ribotide isomerase</fullName>
    </alternativeName>
</protein>
<reference evidence="16" key="2">
    <citation type="submission" date="2016-10" db="EMBL/GenBank/DDBJ databases">
        <authorList>
            <person name="de Groot N.N."/>
        </authorList>
    </citation>
    <scope>NUCLEOTIDE SEQUENCE [LARGE SCALE GENOMIC DNA]</scope>
    <source>
        <strain evidence="16">DSM 1551</strain>
    </source>
</reference>
<feature type="active site" description="Proton acceptor" evidence="12">
    <location>
        <position position="8"/>
    </location>
</feature>
<keyword evidence="9 12" id="KW-0368">Histidine biosynthesis</keyword>
<dbReference type="NCBIfam" id="TIGR00007">
    <property type="entry name" value="1-(5-phosphoribosyl)-5-[(5-phosphoribosylamino)methylideneamino]imidazole-4-carboxamide isomerase"/>
    <property type="match status" value="1"/>
</dbReference>
<dbReference type="PANTHER" id="PTHR43090">
    <property type="entry name" value="1-(5-PHOSPHORIBOSYL)-5-[(5-PHOSPHORIBOSYLAMINO)METHYLIDENEAMINO] IMIDAZOLE-4-CARBOXAMIDE ISOMERASE"/>
    <property type="match status" value="1"/>
</dbReference>
<evidence type="ECO:0000256" key="14">
    <source>
        <dbReference type="RuleBase" id="RU003658"/>
    </source>
</evidence>
<evidence type="ECO:0000256" key="5">
    <source>
        <dbReference type="ARBA" id="ARBA00012550"/>
    </source>
</evidence>
<evidence type="ECO:0000256" key="1">
    <source>
        <dbReference type="ARBA" id="ARBA00000901"/>
    </source>
</evidence>
<evidence type="ECO:0000256" key="7">
    <source>
        <dbReference type="ARBA" id="ARBA00022490"/>
    </source>
</evidence>
<dbReference type="GeneID" id="78287738"/>
<keyword evidence="8 12" id="KW-0028">Amino-acid biosynthesis</keyword>
<dbReference type="InterPro" id="IPR006062">
    <property type="entry name" value="His_biosynth"/>
</dbReference>
<dbReference type="EC" id="5.3.1.16" evidence="5 12"/>
<dbReference type="SUPFAM" id="SSF51366">
    <property type="entry name" value="Ribulose-phoshate binding barrel"/>
    <property type="match status" value="1"/>
</dbReference>
<dbReference type="Gene3D" id="3.20.20.70">
    <property type="entry name" value="Aldolase class I"/>
    <property type="match status" value="1"/>
</dbReference>
<dbReference type="GO" id="GO:0003949">
    <property type="term" value="F:1-(5-phosphoribosyl)-5-[(5-phosphoribosylamino)methylideneamino]imidazole-4-carboxamide isomerase activity"/>
    <property type="evidence" value="ECO:0007669"/>
    <property type="project" value="UniProtKB-UniRule"/>
</dbReference>
<dbReference type="EMBL" id="FOIN01000005">
    <property type="protein sequence ID" value="SET27103.1"/>
    <property type="molecule type" value="Genomic_DNA"/>
</dbReference>
<dbReference type="Pfam" id="PF00977">
    <property type="entry name" value="His_biosynth"/>
    <property type="match status" value="1"/>
</dbReference>
<evidence type="ECO:0000256" key="11">
    <source>
        <dbReference type="ARBA" id="ARBA00030547"/>
    </source>
</evidence>
<comment type="catalytic activity">
    <reaction evidence="1 12 14">
        <text>1-(5-phospho-beta-D-ribosyl)-5-[(5-phospho-beta-D-ribosylamino)methylideneamino]imidazole-4-carboxamide = 5-[(5-phospho-1-deoxy-D-ribulos-1-ylimino)methylamino]-1-(5-phospho-beta-D-ribosyl)imidazole-4-carboxamide</text>
        <dbReference type="Rhea" id="RHEA:15469"/>
        <dbReference type="ChEBI" id="CHEBI:58435"/>
        <dbReference type="ChEBI" id="CHEBI:58525"/>
        <dbReference type="EC" id="5.3.1.16"/>
    </reaction>
</comment>
<evidence type="ECO:0000256" key="8">
    <source>
        <dbReference type="ARBA" id="ARBA00022605"/>
    </source>
</evidence>
<dbReference type="Proteomes" id="UP000198558">
    <property type="component" value="Unassembled WGS sequence"/>
</dbReference>
<evidence type="ECO:0000313" key="16">
    <source>
        <dbReference type="EMBL" id="SET27103.1"/>
    </source>
</evidence>
<dbReference type="HAMAP" id="MF_01014">
    <property type="entry name" value="HisA"/>
    <property type="match status" value="1"/>
</dbReference>
<dbReference type="Proteomes" id="UP000490821">
    <property type="component" value="Unassembled WGS sequence"/>
</dbReference>
<evidence type="ECO:0000256" key="9">
    <source>
        <dbReference type="ARBA" id="ARBA00023102"/>
    </source>
</evidence>
<dbReference type="UniPathway" id="UPA00031">
    <property type="reaction ID" value="UER00009"/>
</dbReference>